<keyword evidence="3" id="KW-1185">Reference proteome</keyword>
<dbReference type="Gene3D" id="2.40.50.660">
    <property type="match status" value="1"/>
</dbReference>
<dbReference type="Pfam" id="PF10694">
    <property type="entry name" value="DUF2500"/>
    <property type="match status" value="1"/>
</dbReference>
<dbReference type="InterPro" id="IPR019635">
    <property type="entry name" value="DUF2500"/>
</dbReference>
<dbReference type="eggNOG" id="ENOG5032T7R">
    <property type="taxonomic scope" value="Bacteria"/>
</dbReference>
<reference evidence="2 3" key="1">
    <citation type="submission" date="2011-11" db="EMBL/GenBank/DDBJ databases">
        <title>The Noncontiguous Finished genome of Desulfosporosinus youngiae DSM 17734.</title>
        <authorList>
            <consortium name="US DOE Joint Genome Institute (JGI-PGF)"/>
            <person name="Lucas S."/>
            <person name="Han J."/>
            <person name="Lapidus A."/>
            <person name="Cheng J.-F."/>
            <person name="Goodwin L."/>
            <person name="Pitluck S."/>
            <person name="Peters L."/>
            <person name="Ovchinnikova G."/>
            <person name="Lu M."/>
            <person name="Land M.L."/>
            <person name="Hauser L."/>
            <person name="Pester M."/>
            <person name="Spring S."/>
            <person name="Ollivier B."/>
            <person name="Rattei T."/>
            <person name="Klenk H.-P."/>
            <person name="Wagner M."/>
            <person name="Loy A."/>
            <person name="Woyke T.J."/>
        </authorList>
    </citation>
    <scope>NUCLEOTIDE SEQUENCE [LARGE SCALE GENOMIC DNA]</scope>
    <source>
        <strain evidence="2 3">DSM 17734</strain>
    </source>
</reference>
<dbReference type="RefSeq" id="WP_007782448.1">
    <property type="nucleotide sequence ID" value="NZ_CM001441.1"/>
</dbReference>
<keyword evidence="1" id="KW-0812">Transmembrane</keyword>
<sequence length="135" mass="14772">MLVDNGLSGLMFNVMPGFMMIFFVLVSGIVIFGIMKGIGQWKYNNSQPILDVTVKVTGKRTNTTGSFHGGTGESGAHHSHSSTTYYVTFEVESGDRLEFTVNGREYGLIADNDTGILRFQGTRFLGFTRSKSSAL</sequence>
<evidence type="ECO:0008006" key="4">
    <source>
        <dbReference type="Google" id="ProtNLM"/>
    </source>
</evidence>
<accession>H5Y3L8</accession>
<dbReference type="HOGENOM" id="CLU_138370_0_0_9"/>
<dbReference type="STRING" id="768710.DesyoDRAFT_2026"/>
<dbReference type="Proteomes" id="UP000005104">
    <property type="component" value="Chromosome"/>
</dbReference>
<evidence type="ECO:0000313" key="2">
    <source>
        <dbReference type="EMBL" id="EHQ89127.1"/>
    </source>
</evidence>
<gene>
    <name evidence="2" type="ORF">DesyoDRAFT_2026</name>
</gene>
<evidence type="ECO:0000313" key="3">
    <source>
        <dbReference type="Proteomes" id="UP000005104"/>
    </source>
</evidence>
<keyword evidence="1" id="KW-0472">Membrane</keyword>
<dbReference type="AlphaFoldDB" id="H5Y3L8"/>
<dbReference type="EMBL" id="CM001441">
    <property type="protein sequence ID" value="EHQ89127.1"/>
    <property type="molecule type" value="Genomic_DNA"/>
</dbReference>
<feature type="transmembrane region" description="Helical" evidence="1">
    <location>
        <begin position="12"/>
        <end position="35"/>
    </location>
</feature>
<protein>
    <recommendedName>
        <fullName evidence="4">DUF2500 domain-containing protein</fullName>
    </recommendedName>
</protein>
<proteinExistence type="predicted"/>
<name>H5Y3L8_9FIRM</name>
<evidence type="ECO:0000256" key="1">
    <source>
        <dbReference type="SAM" id="Phobius"/>
    </source>
</evidence>
<keyword evidence="1" id="KW-1133">Transmembrane helix</keyword>
<organism evidence="2 3">
    <name type="scientific">Desulfosporosinus youngiae DSM 17734</name>
    <dbReference type="NCBI Taxonomy" id="768710"/>
    <lineage>
        <taxon>Bacteria</taxon>
        <taxon>Bacillati</taxon>
        <taxon>Bacillota</taxon>
        <taxon>Clostridia</taxon>
        <taxon>Eubacteriales</taxon>
        <taxon>Desulfitobacteriaceae</taxon>
        <taxon>Desulfosporosinus</taxon>
    </lineage>
</organism>